<evidence type="ECO:0000259" key="3">
    <source>
        <dbReference type="Pfam" id="PF01593"/>
    </source>
</evidence>
<dbReference type="InterPro" id="IPR036188">
    <property type="entry name" value="FAD/NAD-bd_sf"/>
</dbReference>
<dbReference type="Gene3D" id="3.50.50.60">
    <property type="entry name" value="FAD/NAD(P)-binding domain"/>
    <property type="match status" value="1"/>
</dbReference>
<dbReference type="PANTHER" id="PTHR10742:SF410">
    <property type="entry name" value="LYSINE-SPECIFIC HISTONE DEMETHYLASE 2"/>
    <property type="match status" value="1"/>
</dbReference>
<dbReference type="SUPFAM" id="SSF54373">
    <property type="entry name" value="FAD-linked reductases, C-terminal domain"/>
    <property type="match status" value="1"/>
</dbReference>
<dbReference type="PROSITE" id="PS51318">
    <property type="entry name" value="TAT"/>
    <property type="match status" value="1"/>
</dbReference>
<accession>A0ABX0XR68</accession>
<dbReference type="InterPro" id="IPR006311">
    <property type="entry name" value="TAT_signal"/>
</dbReference>
<organism evidence="4 5">
    <name type="scientific">Planosporangium thailandense</name>
    <dbReference type="NCBI Taxonomy" id="765197"/>
    <lineage>
        <taxon>Bacteria</taxon>
        <taxon>Bacillati</taxon>
        <taxon>Actinomycetota</taxon>
        <taxon>Actinomycetes</taxon>
        <taxon>Micromonosporales</taxon>
        <taxon>Micromonosporaceae</taxon>
        <taxon>Planosporangium</taxon>
    </lineage>
</organism>
<keyword evidence="5" id="KW-1185">Reference proteome</keyword>
<dbReference type="PANTHER" id="PTHR10742">
    <property type="entry name" value="FLAVIN MONOAMINE OXIDASE"/>
    <property type="match status" value="1"/>
</dbReference>
<dbReference type="PRINTS" id="PR00757">
    <property type="entry name" value="AMINEOXDASEF"/>
</dbReference>
<evidence type="ECO:0000313" key="5">
    <source>
        <dbReference type="Proteomes" id="UP000722989"/>
    </source>
</evidence>
<dbReference type="EMBL" id="JAATVY010000001">
    <property type="protein sequence ID" value="NJC68492.1"/>
    <property type="molecule type" value="Genomic_DNA"/>
</dbReference>
<dbReference type="InterPro" id="IPR002937">
    <property type="entry name" value="Amino_oxidase"/>
</dbReference>
<gene>
    <name evidence="4" type="ORF">HC031_01945</name>
</gene>
<dbReference type="RefSeq" id="WP_167923365.1">
    <property type="nucleotide sequence ID" value="NZ_JAATVY010000001.1"/>
</dbReference>
<reference evidence="4 5" key="1">
    <citation type="submission" date="2020-03" db="EMBL/GenBank/DDBJ databases">
        <title>WGS of the type strain of Planosporangium spp.</title>
        <authorList>
            <person name="Thawai C."/>
        </authorList>
    </citation>
    <scope>NUCLEOTIDE SEQUENCE [LARGE SCALE GENOMIC DNA]</scope>
    <source>
        <strain evidence="4 5">TBRC 5610</strain>
    </source>
</reference>
<name>A0ABX0XR68_9ACTN</name>
<dbReference type="Proteomes" id="UP000722989">
    <property type="component" value="Unassembled WGS sequence"/>
</dbReference>
<dbReference type="InterPro" id="IPR050281">
    <property type="entry name" value="Flavin_monoamine_oxidase"/>
</dbReference>
<feature type="domain" description="Amine oxidase" evidence="3">
    <location>
        <begin position="84"/>
        <end position="525"/>
    </location>
</feature>
<dbReference type="Pfam" id="PF01593">
    <property type="entry name" value="Amino_oxidase"/>
    <property type="match status" value="1"/>
</dbReference>
<comment type="cofactor">
    <cofactor evidence="1">
        <name>FAD</name>
        <dbReference type="ChEBI" id="CHEBI:57692"/>
    </cofactor>
</comment>
<evidence type="ECO:0000313" key="4">
    <source>
        <dbReference type="EMBL" id="NJC68492.1"/>
    </source>
</evidence>
<keyword evidence="2" id="KW-0560">Oxidoreductase</keyword>
<dbReference type="Gene3D" id="1.10.405.10">
    <property type="entry name" value="Guanine Nucleotide Dissociation Inhibitor, domain 1"/>
    <property type="match status" value="1"/>
</dbReference>
<dbReference type="Gene3D" id="3.90.660.10">
    <property type="match status" value="1"/>
</dbReference>
<dbReference type="SUPFAM" id="SSF51905">
    <property type="entry name" value="FAD/NAD(P)-binding domain"/>
    <property type="match status" value="1"/>
</dbReference>
<sequence>MSRTPLFAALQRLAAQVAQEHSVETGAAQPGDVNGGRTYGTVNRRGVLLAGAAGLAAAATYNLARPTRALAAGSPRIVVIGAGLAGLSTAYQLKKSGYAATVYEAADQVGGRCWTVRGVFGDGQIAEHGGELIDQNHTDLLQLTQELGLTVSNLKNTEPAGTDELYWFDGGKYDNAQAKTDLQGIWQQLHNDVSAASYPTLYNSWTRRGWELDHMSVRDWINAYVPGGFSSRLGRLLDVAYNIEYGAETTDQSSLNLLYLLGYQGPGNFRMFGKSNEKYHVDGGNDRVATALAAKLPGQIQLGTALTALADRGDGTWSVTVAPSGGGRSTTVVADHVVLALPFSLLRQVDLSKANFPGQKTKAITQSAMGSNTKLQLQFARRSWYDIGCNGETYADTGYQNTWEVSRAQSGTSGVLVNYTGGTIARDFSSLTPSQYANRFLGQFEPVLPGITGLWNGRVSLDCWANYPWTKGAYSYWRVGGYTSICGSEREAVGSCHFAGEHTSVDFQGYLNGAVESGYRAASEIVAALK</sequence>
<evidence type="ECO:0000256" key="1">
    <source>
        <dbReference type="ARBA" id="ARBA00001974"/>
    </source>
</evidence>
<dbReference type="InterPro" id="IPR001613">
    <property type="entry name" value="Flavin_amine_oxidase"/>
</dbReference>
<proteinExistence type="predicted"/>
<evidence type="ECO:0000256" key="2">
    <source>
        <dbReference type="ARBA" id="ARBA00023002"/>
    </source>
</evidence>
<protein>
    <submittedName>
        <fullName evidence="4">FAD-dependent oxidoreductase</fullName>
    </submittedName>
</protein>
<comment type="caution">
    <text evidence="4">The sequence shown here is derived from an EMBL/GenBank/DDBJ whole genome shotgun (WGS) entry which is preliminary data.</text>
</comment>